<accession>A0ACC2W7K0</accession>
<dbReference type="Proteomes" id="UP001241377">
    <property type="component" value="Unassembled WGS sequence"/>
</dbReference>
<gene>
    <name evidence="1" type="ORF">QFC19_002937</name>
</gene>
<name>A0ACC2W7K0_9TREE</name>
<keyword evidence="2" id="KW-1185">Reference proteome</keyword>
<reference evidence="1" key="1">
    <citation type="submission" date="2023-04" db="EMBL/GenBank/DDBJ databases">
        <title>Draft Genome sequencing of Naganishia species isolated from polar environments using Oxford Nanopore Technology.</title>
        <authorList>
            <person name="Leo P."/>
            <person name="Venkateswaran K."/>
        </authorList>
    </citation>
    <scope>NUCLEOTIDE SEQUENCE</scope>
    <source>
        <strain evidence="1">MNA-CCFEE 5261</strain>
    </source>
</reference>
<sequence>MNGWILFKLISRMRQVVRGEDDGKFGTEGKEWLVTGGGPMFRILSKLFRVVDRPWKLYPLGVLFGLGFDTSSEIALLGIASIHAVQGTSIWLIMIFPILFTAGMCLIDTTDGGLMLTLYTWHDEDDLDVKESEDLNTSLTNDVERGVARSLVDQEDLEMQGPVDQGSSDINKKISAHDEMGVPALNQREPGDNSSFPVLQPRKRQQDPLIFLYYSTILTGLTVIVALVIGVIQLLSLILNVAEPTGKFWDGVAVAGDYYDVIGGSICGLFLVVGIAAIWFYARFKRWVYARRESNIVKRRQESGGHQEEIVEQPKTDTASEHHPQNKPKNGDDDANTNVVLYS</sequence>
<dbReference type="EMBL" id="JASBWR010000026">
    <property type="protein sequence ID" value="KAJ9107067.1"/>
    <property type="molecule type" value="Genomic_DNA"/>
</dbReference>
<organism evidence="1 2">
    <name type="scientific">Naganishia cerealis</name>
    <dbReference type="NCBI Taxonomy" id="610337"/>
    <lineage>
        <taxon>Eukaryota</taxon>
        <taxon>Fungi</taxon>
        <taxon>Dikarya</taxon>
        <taxon>Basidiomycota</taxon>
        <taxon>Agaricomycotina</taxon>
        <taxon>Tremellomycetes</taxon>
        <taxon>Filobasidiales</taxon>
        <taxon>Filobasidiaceae</taxon>
        <taxon>Naganishia</taxon>
    </lineage>
</organism>
<evidence type="ECO:0000313" key="1">
    <source>
        <dbReference type="EMBL" id="KAJ9107067.1"/>
    </source>
</evidence>
<comment type="caution">
    <text evidence="1">The sequence shown here is derived from an EMBL/GenBank/DDBJ whole genome shotgun (WGS) entry which is preliminary data.</text>
</comment>
<proteinExistence type="predicted"/>
<protein>
    <submittedName>
        <fullName evidence="1">Uncharacterized protein</fullName>
    </submittedName>
</protein>
<evidence type="ECO:0000313" key="2">
    <source>
        <dbReference type="Proteomes" id="UP001241377"/>
    </source>
</evidence>